<keyword evidence="3" id="KW-1185">Reference proteome</keyword>
<dbReference type="EMBL" id="BAAABZ010000027">
    <property type="protein sequence ID" value="GAA0532689.1"/>
    <property type="molecule type" value="Genomic_DNA"/>
</dbReference>
<dbReference type="InterPro" id="IPR025668">
    <property type="entry name" value="Tnp_DDE_dom"/>
</dbReference>
<organism evidence="2 3">
    <name type="scientific">Streptomyces mordarskii</name>
    <dbReference type="NCBI Taxonomy" id="1226758"/>
    <lineage>
        <taxon>Bacteria</taxon>
        <taxon>Bacillati</taxon>
        <taxon>Actinomycetota</taxon>
        <taxon>Actinomycetes</taxon>
        <taxon>Kitasatosporales</taxon>
        <taxon>Streptomycetaceae</taxon>
        <taxon>Streptomyces</taxon>
    </lineage>
</organism>
<comment type="caution">
    <text evidence="2">The sequence shown here is derived from an EMBL/GenBank/DDBJ whole genome shotgun (WGS) entry which is preliminary data.</text>
</comment>
<sequence>MHLDAGHDSAKTCALLSGRGLHGRIAHKGEKAPIQAIRRWHVERTHAWQNAFHRLARCYERSATVIDAFSGLADTIITVRSLIRRSWTTHRWDGRPIRRGLSAGRRQACAMTSG</sequence>
<dbReference type="Proteomes" id="UP001501576">
    <property type="component" value="Unassembled WGS sequence"/>
</dbReference>
<feature type="domain" description="Transposase DDE" evidence="1">
    <location>
        <begin position="1"/>
        <end position="77"/>
    </location>
</feature>
<proteinExistence type="predicted"/>
<protein>
    <recommendedName>
        <fullName evidence="1">Transposase DDE domain-containing protein</fullName>
    </recommendedName>
</protein>
<evidence type="ECO:0000313" key="2">
    <source>
        <dbReference type="EMBL" id="GAA0532689.1"/>
    </source>
</evidence>
<name>A0ABP3N0N7_9ACTN</name>
<reference evidence="3" key="1">
    <citation type="journal article" date="2019" name="Int. J. Syst. Evol. Microbiol.">
        <title>The Global Catalogue of Microorganisms (GCM) 10K type strain sequencing project: providing services to taxonomists for standard genome sequencing and annotation.</title>
        <authorList>
            <consortium name="The Broad Institute Genomics Platform"/>
            <consortium name="The Broad Institute Genome Sequencing Center for Infectious Disease"/>
            <person name="Wu L."/>
            <person name="Ma J."/>
        </authorList>
    </citation>
    <scope>NUCLEOTIDE SEQUENCE [LARGE SCALE GENOMIC DNA]</scope>
    <source>
        <strain evidence="3">JCM 5052</strain>
    </source>
</reference>
<evidence type="ECO:0000313" key="3">
    <source>
        <dbReference type="Proteomes" id="UP001501576"/>
    </source>
</evidence>
<gene>
    <name evidence="2" type="ORF">GCM10010390_38570</name>
</gene>
<accession>A0ABP3N0N7</accession>
<dbReference type="Pfam" id="PF13586">
    <property type="entry name" value="DDE_Tnp_1_2"/>
    <property type="match status" value="1"/>
</dbReference>
<evidence type="ECO:0000259" key="1">
    <source>
        <dbReference type="Pfam" id="PF13586"/>
    </source>
</evidence>